<comment type="caution">
    <text evidence="1">The sequence shown here is derived from an EMBL/GenBank/DDBJ whole genome shotgun (WGS) entry which is preliminary data.</text>
</comment>
<dbReference type="AlphaFoldDB" id="A0AAN9QR10"/>
<proteinExistence type="predicted"/>
<protein>
    <submittedName>
        <fullName evidence="1">Uncharacterized protein</fullName>
    </submittedName>
</protein>
<evidence type="ECO:0000313" key="1">
    <source>
        <dbReference type="EMBL" id="KAK7344854.1"/>
    </source>
</evidence>
<dbReference type="EMBL" id="JAYMYQ010000003">
    <property type="protein sequence ID" value="KAK7344854.1"/>
    <property type="molecule type" value="Genomic_DNA"/>
</dbReference>
<dbReference type="Proteomes" id="UP001367508">
    <property type="component" value="Unassembled WGS sequence"/>
</dbReference>
<reference evidence="1 2" key="1">
    <citation type="submission" date="2024-01" db="EMBL/GenBank/DDBJ databases">
        <title>The genomes of 5 underutilized Papilionoideae crops provide insights into root nodulation and disease resistanc.</title>
        <authorList>
            <person name="Jiang F."/>
        </authorList>
    </citation>
    <scope>NUCLEOTIDE SEQUENCE [LARGE SCALE GENOMIC DNA]</scope>
    <source>
        <strain evidence="1">LVBAO_FW01</strain>
        <tissue evidence="1">Leaves</tissue>
    </source>
</reference>
<sequence>MPIHVHYTEQPILTTFDNAMTSSHSLCCEESLYLRCETEDAYLEQSLYLKTECIPVEGFLITSLWERLLSNRHFNSYRGCPPCKTSLIPLDQGRGDKEGINANRSAGRLFLFCKGFFIALLTHIRCSTRLPPPAFSVSFADRELPKTPYSHPIVPHILANRINPRRFSDRVSLKDVQDTTYNNSFFSRQPWGFHVRNPID</sequence>
<keyword evidence="2" id="KW-1185">Reference proteome</keyword>
<gene>
    <name evidence="1" type="ORF">VNO77_15007</name>
</gene>
<organism evidence="1 2">
    <name type="scientific">Canavalia gladiata</name>
    <name type="common">Sword bean</name>
    <name type="synonym">Dolichos gladiatus</name>
    <dbReference type="NCBI Taxonomy" id="3824"/>
    <lineage>
        <taxon>Eukaryota</taxon>
        <taxon>Viridiplantae</taxon>
        <taxon>Streptophyta</taxon>
        <taxon>Embryophyta</taxon>
        <taxon>Tracheophyta</taxon>
        <taxon>Spermatophyta</taxon>
        <taxon>Magnoliopsida</taxon>
        <taxon>eudicotyledons</taxon>
        <taxon>Gunneridae</taxon>
        <taxon>Pentapetalae</taxon>
        <taxon>rosids</taxon>
        <taxon>fabids</taxon>
        <taxon>Fabales</taxon>
        <taxon>Fabaceae</taxon>
        <taxon>Papilionoideae</taxon>
        <taxon>50 kb inversion clade</taxon>
        <taxon>NPAAA clade</taxon>
        <taxon>indigoferoid/millettioid clade</taxon>
        <taxon>Phaseoleae</taxon>
        <taxon>Canavalia</taxon>
    </lineage>
</organism>
<name>A0AAN9QR10_CANGL</name>
<evidence type="ECO:0000313" key="2">
    <source>
        <dbReference type="Proteomes" id="UP001367508"/>
    </source>
</evidence>
<accession>A0AAN9QR10</accession>